<evidence type="ECO:0000313" key="16">
    <source>
        <dbReference type="EMBL" id="CAA9254292.1"/>
    </source>
</evidence>
<keyword evidence="3" id="KW-0235">DNA replication</keyword>
<dbReference type="GO" id="GO:0005524">
    <property type="term" value="F:ATP binding"/>
    <property type="evidence" value="ECO:0007669"/>
    <property type="project" value="UniProtKB-KW"/>
</dbReference>
<dbReference type="GO" id="GO:0046872">
    <property type="term" value="F:metal ion binding"/>
    <property type="evidence" value="ECO:0007669"/>
    <property type="project" value="UniProtKB-KW"/>
</dbReference>
<dbReference type="InterPro" id="IPR016059">
    <property type="entry name" value="DNA_ligase_ATP-dep_CS"/>
</dbReference>
<feature type="domain" description="ATP-dependent DNA ligase family profile" evidence="15">
    <location>
        <begin position="356"/>
        <end position="484"/>
    </location>
</feature>
<dbReference type="GO" id="GO:0003677">
    <property type="term" value="F:DNA binding"/>
    <property type="evidence" value="ECO:0007669"/>
    <property type="project" value="InterPro"/>
</dbReference>
<evidence type="ECO:0000259" key="15">
    <source>
        <dbReference type="PROSITE" id="PS50160"/>
    </source>
</evidence>
<dbReference type="Gene3D" id="2.40.50.140">
    <property type="entry name" value="Nucleic acid-binding proteins"/>
    <property type="match status" value="1"/>
</dbReference>
<protein>
    <recommendedName>
        <fullName evidence="13">DNA ligase</fullName>
        <ecNumber evidence="13">6.5.1.1</ecNumber>
    </recommendedName>
</protein>
<evidence type="ECO:0000256" key="13">
    <source>
        <dbReference type="RuleBase" id="RU000617"/>
    </source>
</evidence>
<proteinExistence type="inferred from homology"/>
<dbReference type="InterPro" id="IPR000977">
    <property type="entry name" value="DNA_ligase_ATP-dep"/>
</dbReference>
<dbReference type="CDD" id="cd07898">
    <property type="entry name" value="Adenylation_DNA_ligase"/>
    <property type="match status" value="1"/>
</dbReference>
<comment type="catalytic activity">
    <reaction evidence="12 13">
        <text>ATP + (deoxyribonucleotide)n-3'-hydroxyl + 5'-phospho-(deoxyribonucleotide)m = (deoxyribonucleotide)n+m + AMP + diphosphate.</text>
        <dbReference type="EC" id="6.5.1.1"/>
    </reaction>
</comment>
<dbReference type="InterPro" id="IPR036599">
    <property type="entry name" value="DNA_ligase_N_sf"/>
</dbReference>
<dbReference type="InterPro" id="IPR012310">
    <property type="entry name" value="DNA_ligase_ATP-dep_cent"/>
</dbReference>
<keyword evidence="5 13" id="KW-0547">Nucleotide-binding</keyword>
<dbReference type="GO" id="GO:0003910">
    <property type="term" value="F:DNA ligase (ATP) activity"/>
    <property type="evidence" value="ECO:0007669"/>
    <property type="project" value="UniProtKB-EC"/>
</dbReference>
<dbReference type="GO" id="GO:0051301">
    <property type="term" value="P:cell division"/>
    <property type="evidence" value="ECO:0007669"/>
    <property type="project" value="UniProtKB-KW"/>
</dbReference>
<dbReference type="PROSITE" id="PS00333">
    <property type="entry name" value="DNA_LIGASE_A2"/>
    <property type="match status" value="1"/>
</dbReference>
<dbReference type="EC" id="6.5.1.1" evidence="13"/>
<dbReference type="InterPro" id="IPR012340">
    <property type="entry name" value="NA-bd_OB-fold"/>
</dbReference>
<dbReference type="GO" id="GO:0071897">
    <property type="term" value="P:DNA biosynthetic process"/>
    <property type="evidence" value="ECO:0007669"/>
    <property type="project" value="InterPro"/>
</dbReference>
<dbReference type="InterPro" id="IPR012308">
    <property type="entry name" value="DNA_ligase_ATP-dep_N"/>
</dbReference>
<dbReference type="SUPFAM" id="SSF56091">
    <property type="entry name" value="DNA ligase/mRNA capping enzyme, catalytic domain"/>
    <property type="match status" value="1"/>
</dbReference>
<dbReference type="Gene3D" id="3.30.470.30">
    <property type="entry name" value="DNA ligase/mRNA capping enzyme"/>
    <property type="match status" value="1"/>
</dbReference>
<dbReference type="InterPro" id="IPR050191">
    <property type="entry name" value="ATP-dep_DNA_ligase"/>
</dbReference>
<evidence type="ECO:0000256" key="2">
    <source>
        <dbReference type="ARBA" id="ARBA00022618"/>
    </source>
</evidence>
<dbReference type="GO" id="GO:0006281">
    <property type="term" value="P:DNA repair"/>
    <property type="evidence" value="ECO:0007669"/>
    <property type="project" value="UniProtKB-KW"/>
</dbReference>
<dbReference type="SUPFAM" id="SSF50249">
    <property type="entry name" value="Nucleic acid-binding proteins"/>
    <property type="match status" value="1"/>
</dbReference>
<comment type="similarity">
    <text evidence="14">Belongs to the ATP-dependent DNA ligase family.</text>
</comment>
<evidence type="ECO:0000256" key="3">
    <source>
        <dbReference type="ARBA" id="ARBA00022705"/>
    </source>
</evidence>
<dbReference type="Pfam" id="PF04675">
    <property type="entry name" value="DNA_ligase_A_N"/>
    <property type="match status" value="1"/>
</dbReference>
<dbReference type="PROSITE" id="PS50160">
    <property type="entry name" value="DNA_LIGASE_A3"/>
    <property type="match status" value="1"/>
</dbReference>
<dbReference type="NCBIfam" id="TIGR00574">
    <property type="entry name" value="dnl1"/>
    <property type="match status" value="1"/>
</dbReference>
<keyword evidence="9 13" id="KW-0233">DNA recombination</keyword>
<keyword evidence="2" id="KW-0132">Cell division</keyword>
<gene>
    <name evidence="16" type="ORF">AVDCRST_MAG63-2079</name>
</gene>
<evidence type="ECO:0000256" key="5">
    <source>
        <dbReference type="ARBA" id="ARBA00022741"/>
    </source>
</evidence>
<evidence type="ECO:0000256" key="10">
    <source>
        <dbReference type="ARBA" id="ARBA00023204"/>
    </source>
</evidence>
<sequence length="592" mass="64178">MEERTAAVSPFLDAGTFVRFAETAEAIGATTKRLEKAAILGRYFAGLGDDDLLRAARYFAGYAFSLRDQRTTNVGGAALVAAILAVSGADEARLRERLVALGDAGDVAHEAFAASPTQAQLAPVLTLGDMAGFLETLAATSGTKRKVELVTDLLRRAAPLEAKYVVKLLQGDLRIGLKEGAVEDGIARLAGTDVGRIQWVNMLTGDIGETALLARHGRLDTARMRLFHPIKFMLATAAEDLSDVARQMPPEFAVEDKYDGIRAQAHVARATPGDDILHGVSVEGRHVALFSRTLDEITESFPDLVGPLAAALTPERRAASDEGFILDGEVVPVQGERILPFQELQKRLGRKTLTEAVLSSVPVAFVAYDVLYADGRVLINAPFAERRAVLEGLSGMGAPLRVTPSERFSDVAKLDEAFDAARVRGNEGLMVKDPGSPYKPGRRGRDWLKIKRALATLDVVVTAAQVGEGRRSRFLSDYTFAVRASETNPTLLNVGKAYSGLTDVEITRLSEWFRSHALQSFAHGKVITVEPKIVLEVTFDRVQPSTRHKSGYALRFPRILRIREDKPVEEIDTLETVRRLAEAGGGAAEAET</sequence>
<keyword evidence="10 13" id="KW-0234">DNA repair</keyword>
<evidence type="ECO:0000256" key="4">
    <source>
        <dbReference type="ARBA" id="ARBA00022723"/>
    </source>
</evidence>
<dbReference type="Pfam" id="PF04679">
    <property type="entry name" value="DNA_ligase_A_C"/>
    <property type="match status" value="1"/>
</dbReference>
<dbReference type="CDD" id="cd07972">
    <property type="entry name" value="OBF_DNA_ligase_Arch_LigB"/>
    <property type="match status" value="1"/>
</dbReference>
<evidence type="ECO:0000256" key="6">
    <source>
        <dbReference type="ARBA" id="ARBA00022763"/>
    </source>
</evidence>
<accession>A0A6J4IMK7</accession>
<evidence type="ECO:0000256" key="8">
    <source>
        <dbReference type="ARBA" id="ARBA00022842"/>
    </source>
</evidence>
<keyword evidence="4" id="KW-0479">Metal-binding</keyword>
<keyword evidence="1 13" id="KW-0436">Ligase</keyword>
<name>A0A6J4IMK7_9BACT</name>
<dbReference type="GO" id="GO:0006310">
    <property type="term" value="P:DNA recombination"/>
    <property type="evidence" value="ECO:0007669"/>
    <property type="project" value="UniProtKB-KW"/>
</dbReference>
<dbReference type="GO" id="GO:0006260">
    <property type="term" value="P:DNA replication"/>
    <property type="evidence" value="ECO:0007669"/>
    <property type="project" value="UniProtKB-KW"/>
</dbReference>
<keyword evidence="11" id="KW-0131">Cell cycle</keyword>
<evidence type="ECO:0000256" key="9">
    <source>
        <dbReference type="ARBA" id="ARBA00023172"/>
    </source>
</evidence>
<organism evidence="16">
    <name type="scientific">uncultured Armatimonadetes bacterium</name>
    <dbReference type="NCBI Taxonomy" id="157466"/>
    <lineage>
        <taxon>Bacteria</taxon>
        <taxon>Bacillati</taxon>
        <taxon>Armatimonadota</taxon>
        <taxon>environmental samples</taxon>
    </lineage>
</organism>
<dbReference type="Gene3D" id="1.10.3260.10">
    <property type="entry name" value="DNA ligase, ATP-dependent, N-terminal domain"/>
    <property type="match status" value="1"/>
</dbReference>
<evidence type="ECO:0000256" key="14">
    <source>
        <dbReference type="RuleBase" id="RU004196"/>
    </source>
</evidence>
<keyword evidence="8" id="KW-0460">Magnesium</keyword>
<evidence type="ECO:0000256" key="11">
    <source>
        <dbReference type="ARBA" id="ARBA00023306"/>
    </source>
</evidence>
<evidence type="ECO:0000256" key="7">
    <source>
        <dbReference type="ARBA" id="ARBA00022840"/>
    </source>
</evidence>
<evidence type="ECO:0000256" key="1">
    <source>
        <dbReference type="ARBA" id="ARBA00022598"/>
    </source>
</evidence>
<reference evidence="16" key="1">
    <citation type="submission" date="2020-02" db="EMBL/GenBank/DDBJ databases">
        <authorList>
            <person name="Meier V. D."/>
        </authorList>
    </citation>
    <scope>NUCLEOTIDE SEQUENCE</scope>
    <source>
        <strain evidence="16">AVDCRST_MAG63</strain>
    </source>
</reference>
<dbReference type="PANTHER" id="PTHR45674">
    <property type="entry name" value="DNA LIGASE 1/3 FAMILY MEMBER"/>
    <property type="match status" value="1"/>
</dbReference>
<dbReference type="SUPFAM" id="SSF117018">
    <property type="entry name" value="ATP-dependent DNA ligase DNA-binding domain"/>
    <property type="match status" value="1"/>
</dbReference>
<keyword evidence="6 13" id="KW-0227">DNA damage</keyword>
<keyword evidence="7 13" id="KW-0067">ATP-binding</keyword>
<dbReference type="PROSITE" id="PS00697">
    <property type="entry name" value="DNA_LIGASE_A1"/>
    <property type="match status" value="1"/>
</dbReference>
<dbReference type="InterPro" id="IPR012309">
    <property type="entry name" value="DNA_ligase_ATP-dep_C"/>
</dbReference>
<evidence type="ECO:0000256" key="12">
    <source>
        <dbReference type="ARBA" id="ARBA00034003"/>
    </source>
</evidence>
<dbReference type="Pfam" id="PF01068">
    <property type="entry name" value="DNA_ligase_A_M"/>
    <property type="match status" value="1"/>
</dbReference>
<dbReference type="EMBL" id="CADCTO010000269">
    <property type="protein sequence ID" value="CAA9254292.1"/>
    <property type="molecule type" value="Genomic_DNA"/>
</dbReference>
<dbReference type="AlphaFoldDB" id="A0A6J4IMK7"/>
<dbReference type="PANTHER" id="PTHR45674:SF13">
    <property type="entry name" value="DNA LIGASE-RELATED"/>
    <property type="match status" value="1"/>
</dbReference>